<keyword evidence="7" id="KW-0325">Glycoprotein</keyword>
<evidence type="ECO:0000313" key="10">
    <source>
        <dbReference type="Proteomes" id="UP001458880"/>
    </source>
</evidence>
<dbReference type="PANTHER" id="PTHR42643:SF24">
    <property type="entry name" value="IONOTROPIC RECEPTOR 60A"/>
    <property type="match status" value="1"/>
</dbReference>
<reference evidence="9 10" key="1">
    <citation type="journal article" date="2024" name="BMC Genomics">
        <title>De novo assembly and annotation of Popillia japonica's genome with initial clues to its potential as an invasive pest.</title>
        <authorList>
            <person name="Cucini C."/>
            <person name="Boschi S."/>
            <person name="Funari R."/>
            <person name="Cardaioli E."/>
            <person name="Iannotti N."/>
            <person name="Marturano G."/>
            <person name="Paoli F."/>
            <person name="Bruttini M."/>
            <person name="Carapelli A."/>
            <person name="Frati F."/>
            <person name="Nardi F."/>
        </authorList>
    </citation>
    <scope>NUCLEOTIDE SEQUENCE [LARGE SCALE GENOMIC DNA]</scope>
    <source>
        <strain evidence="9">DMR45628</strain>
    </source>
</reference>
<organism evidence="9 10">
    <name type="scientific">Popillia japonica</name>
    <name type="common">Japanese beetle</name>
    <dbReference type="NCBI Taxonomy" id="7064"/>
    <lineage>
        <taxon>Eukaryota</taxon>
        <taxon>Metazoa</taxon>
        <taxon>Ecdysozoa</taxon>
        <taxon>Arthropoda</taxon>
        <taxon>Hexapoda</taxon>
        <taxon>Insecta</taxon>
        <taxon>Pterygota</taxon>
        <taxon>Neoptera</taxon>
        <taxon>Endopterygota</taxon>
        <taxon>Coleoptera</taxon>
        <taxon>Polyphaga</taxon>
        <taxon>Scarabaeiformia</taxon>
        <taxon>Scarabaeidae</taxon>
        <taxon>Rutelinae</taxon>
        <taxon>Popillia</taxon>
    </lineage>
</organism>
<keyword evidence="5 8" id="KW-0472">Membrane</keyword>
<dbReference type="PANTHER" id="PTHR42643">
    <property type="entry name" value="IONOTROPIC RECEPTOR 20A-RELATED"/>
    <property type="match status" value="1"/>
</dbReference>
<accession>A0AAW1HUQ1</accession>
<dbReference type="Gene3D" id="3.40.190.10">
    <property type="entry name" value="Periplasmic binding protein-like II"/>
    <property type="match status" value="1"/>
</dbReference>
<keyword evidence="4 8" id="KW-1133">Transmembrane helix</keyword>
<evidence type="ECO:0000256" key="6">
    <source>
        <dbReference type="ARBA" id="ARBA00023170"/>
    </source>
</evidence>
<gene>
    <name evidence="9" type="ORF">QE152_g39459</name>
</gene>
<name>A0AAW1HUQ1_POPJA</name>
<evidence type="ECO:0008006" key="11">
    <source>
        <dbReference type="Google" id="ProtNLM"/>
    </source>
</evidence>
<feature type="transmembrane region" description="Helical" evidence="8">
    <location>
        <begin position="135"/>
        <end position="156"/>
    </location>
</feature>
<evidence type="ECO:0000313" key="9">
    <source>
        <dbReference type="EMBL" id="KAK9680054.1"/>
    </source>
</evidence>
<evidence type="ECO:0000256" key="4">
    <source>
        <dbReference type="ARBA" id="ARBA00022989"/>
    </source>
</evidence>
<dbReference type="EMBL" id="JASPKY010000939">
    <property type="protein sequence ID" value="KAK9680054.1"/>
    <property type="molecule type" value="Genomic_DNA"/>
</dbReference>
<comment type="caution">
    <text evidence="9">The sequence shown here is derived from an EMBL/GenBank/DDBJ whole genome shotgun (WGS) entry which is preliminary data.</text>
</comment>
<keyword evidence="3 8" id="KW-0812">Transmembrane</keyword>
<keyword evidence="6" id="KW-0675">Receptor</keyword>
<evidence type="ECO:0000256" key="7">
    <source>
        <dbReference type="ARBA" id="ARBA00023180"/>
    </source>
</evidence>
<sequence>MNGHFFLVGYLNYFPYFSCAKEKPQLDLDDGNITIICAKGVGVEGELLDEMSRRLNFTYKLVNFGDSSPKSFFDVFEKVVGGSLDFAVGGITRTRTRTTRALFTATIDREDYNIFYIYRIPEINLILNALYPFKYTLWIAIIVSIFLLSAGLYFYIRAKRCGSIPVDYFYYFSVSINLHSDFKKLHLWLQKRPQNLVFLTRH</sequence>
<protein>
    <recommendedName>
        <fullName evidence="11">Solute-binding protein family 3/N-terminal domain-containing protein</fullName>
    </recommendedName>
</protein>
<evidence type="ECO:0000256" key="2">
    <source>
        <dbReference type="ARBA" id="ARBA00022475"/>
    </source>
</evidence>
<keyword evidence="10" id="KW-1185">Reference proteome</keyword>
<evidence type="ECO:0000256" key="3">
    <source>
        <dbReference type="ARBA" id="ARBA00022692"/>
    </source>
</evidence>
<evidence type="ECO:0000256" key="1">
    <source>
        <dbReference type="ARBA" id="ARBA00004651"/>
    </source>
</evidence>
<evidence type="ECO:0000256" key="5">
    <source>
        <dbReference type="ARBA" id="ARBA00023136"/>
    </source>
</evidence>
<proteinExistence type="predicted"/>
<keyword evidence="2" id="KW-1003">Cell membrane</keyword>
<evidence type="ECO:0000256" key="8">
    <source>
        <dbReference type="SAM" id="Phobius"/>
    </source>
</evidence>
<dbReference type="GO" id="GO:0005886">
    <property type="term" value="C:plasma membrane"/>
    <property type="evidence" value="ECO:0007669"/>
    <property type="project" value="UniProtKB-SubCell"/>
</dbReference>
<dbReference type="AlphaFoldDB" id="A0AAW1HUQ1"/>
<dbReference type="SUPFAM" id="SSF53850">
    <property type="entry name" value="Periplasmic binding protein-like II"/>
    <property type="match status" value="1"/>
</dbReference>
<comment type="subcellular location">
    <subcellularLocation>
        <location evidence="1">Cell membrane</location>
        <topology evidence="1">Multi-pass membrane protein</topology>
    </subcellularLocation>
</comment>
<dbReference type="InterPro" id="IPR052192">
    <property type="entry name" value="Insect_Ionotropic_Sensory_Rcpt"/>
</dbReference>
<dbReference type="Proteomes" id="UP001458880">
    <property type="component" value="Unassembled WGS sequence"/>
</dbReference>